<organism evidence="2 3">
    <name type="scientific">Pelomicrobium methylotrophicum</name>
    <dbReference type="NCBI Taxonomy" id="2602750"/>
    <lineage>
        <taxon>Bacteria</taxon>
        <taxon>Pseudomonadati</taxon>
        <taxon>Pseudomonadota</taxon>
        <taxon>Hydrogenophilia</taxon>
        <taxon>Hydrogenophilia incertae sedis</taxon>
        <taxon>Pelomicrobium</taxon>
    </lineage>
</organism>
<keyword evidence="1" id="KW-1133">Transmembrane helix</keyword>
<sequence length="78" mass="8342">MQQREHLLAKGMPQYCVAADAGHGVELAFRSRPTELGLSYVVGITSWVVLCPVGGAVAALAPVDRLETRWRVAAIPSP</sequence>
<keyword evidence="1" id="KW-0472">Membrane</keyword>
<gene>
    <name evidence="2" type="ORF">FR698_15845</name>
</gene>
<dbReference type="Proteomes" id="UP000321201">
    <property type="component" value="Unassembled WGS sequence"/>
</dbReference>
<protein>
    <submittedName>
        <fullName evidence="2">Uncharacterized protein</fullName>
    </submittedName>
</protein>
<dbReference type="OrthoDB" id="583339at2"/>
<reference evidence="2 3" key="1">
    <citation type="submission" date="2019-08" db="EMBL/GenBank/DDBJ databases">
        <title>Pelomicrobium methylotrophicum gen. nov., sp. nov. a moderately thermophilic, facultatively anaerobic, lithoautotrophic and methylotrophic bacterium isolated from a terrestrial mud volcano.</title>
        <authorList>
            <person name="Slobodkina G.B."/>
            <person name="Merkel A.Y."/>
            <person name="Slobodkin A.I."/>
        </authorList>
    </citation>
    <scope>NUCLEOTIDE SEQUENCE [LARGE SCALE GENOMIC DNA]</scope>
    <source>
        <strain evidence="2 3">SM250</strain>
    </source>
</reference>
<evidence type="ECO:0000313" key="3">
    <source>
        <dbReference type="Proteomes" id="UP000321201"/>
    </source>
</evidence>
<evidence type="ECO:0000256" key="1">
    <source>
        <dbReference type="SAM" id="Phobius"/>
    </source>
</evidence>
<feature type="transmembrane region" description="Helical" evidence="1">
    <location>
        <begin position="37"/>
        <end position="61"/>
    </location>
</feature>
<keyword evidence="3" id="KW-1185">Reference proteome</keyword>
<keyword evidence="1" id="KW-0812">Transmembrane</keyword>
<dbReference type="EMBL" id="VPFL01000037">
    <property type="protein sequence ID" value="TXF10039.1"/>
    <property type="molecule type" value="Genomic_DNA"/>
</dbReference>
<evidence type="ECO:0000313" key="2">
    <source>
        <dbReference type="EMBL" id="TXF10039.1"/>
    </source>
</evidence>
<name>A0A5C7ER61_9PROT</name>
<proteinExistence type="predicted"/>
<dbReference type="InParanoid" id="A0A5C7ER61"/>
<comment type="caution">
    <text evidence="2">The sequence shown here is derived from an EMBL/GenBank/DDBJ whole genome shotgun (WGS) entry which is preliminary data.</text>
</comment>
<accession>A0A5C7ER61</accession>
<dbReference type="AlphaFoldDB" id="A0A5C7ER61"/>